<reference evidence="2" key="1">
    <citation type="journal article" date="2018" name="Gigascience">
        <title>Genome assembly of the Pink Ipe (Handroanthus impetiginosus, Bignoniaceae), a highly valued, ecologically keystone Neotropical timber forest tree.</title>
        <authorList>
            <person name="Silva-Junior O.B."/>
            <person name="Grattapaglia D."/>
            <person name="Novaes E."/>
            <person name="Collevatti R.G."/>
        </authorList>
    </citation>
    <scope>NUCLEOTIDE SEQUENCE [LARGE SCALE GENOMIC DNA]</scope>
    <source>
        <strain evidence="2">cv. UFG-1</strain>
    </source>
</reference>
<comment type="caution">
    <text evidence="1">The sequence shown here is derived from an EMBL/GenBank/DDBJ whole genome shotgun (WGS) entry which is preliminary data.</text>
</comment>
<dbReference type="EMBL" id="NKXS01002580">
    <property type="protein sequence ID" value="PIN12938.1"/>
    <property type="molecule type" value="Genomic_DNA"/>
</dbReference>
<name>A0A2G9H5Z2_9LAMI</name>
<dbReference type="OrthoDB" id="2014201at2759"/>
<protein>
    <submittedName>
        <fullName evidence="1">Uncharacterized protein</fullName>
    </submittedName>
</protein>
<gene>
    <name evidence="1" type="ORF">CDL12_14447</name>
</gene>
<evidence type="ECO:0000313" key="1">
    <source>
        <dbReference type="EMBL" id="PIN12938.1"/>
    </source>
</evidence>
<sequence>MASKPSKPKPFTYICILFLIVLLFFITSTLRELHNEFQKGVTNYPGLVNNPKWFEFIEQEKRDESINIGLVNFDGMTIMDEIRTKVKMVMVDFNPVEEDKVHWSNLFPAWIDENSPSNCPELPMPKFEDYQELDVVVAGVPCDQDGGFRNVFRLQVNLVVANLLVRSGRKEKGVDKPVFVEFIGSCGPMWEIFTCDDLLWHGENSWVYKPELRRIKQKVLMPVGSCQLVPPFAQSGEICGFDLSISFIHTCI</sequence>
<organism evidence="1 2">
    <name type="scientific">Handroanthus impetiginosus</name>
    <dbReference type="NCBI Taxonomy" id="429701"/>
    <lineage>
        <taxon>Eukaryota</taxon>
        <taxon>Viridiplantae</taxon>
        <taxon>Streptophyta</taxon>
        <taxon>Embryophyta</taxon>
        <taxon>Tracheophyta</taxon>
        <taxon>Spermatophyta</taxon>
        <taxon>Magnoliopsida</taxon>
        <taxon>eudicotyledons</taxon>
        <taxon>Gunneridae</taxon>
        <taxon>Pentapetalae</taxon>
        <taxon>asterids</taxon>
        <taxon>lamiids</taxon>
        <taxon>Lamiales</taxon>
        <taxon>Bignoniaceae</taxon>
        <taxon>Crescentiina</taxon>
        <taxon>Tabebuia alliance</taxon>
        <taxon>Handroanthus</taxon>
    </lineage>
</organism>
<proteinExistence type="predicted"/>
<dbReference type="AlphaFoldDB" id="A0A2G9H5Z2"/>
<evidence type="ECO:0000313" key="2">
    <source>
        <dbReference type="Proteomes" id="UP000231279"/>
    </source>
</evidence>
<dbReference type="Proteomes" id="UP000231279">
    <property type="component" value="Unassembled WGS sequence"/>
</dbReference>
<dbReference type="STRING" id="429701.A0A2G9H5Z2"/>
<keyword evidence="2" id="KW-1185">Reference proteome</keyword>
<accession>A0A2G9H5Z2</accession>